<dbReference type="InterPro" id="IPR037171">
    <property type="entry name" value="NagB/RpiA_transferase-like"/>
</dbReference>
<dbReference type="InterPro" id="IPR006148">
    <property type="entry name" value="Glc/Gal-6P_isomerase"/>
</dbReference>
<dbReference type="GO" id="GO:0005975">
    <property type="term" value="P:carbohydrate metabolic process"/>
    <property type="evidence" value="ECO:0007669"/>
    <property type="project" value="InterPro"/>
</dbReference>
<dbReference type="AlphaFoldDB" id="A0A1J5QAK6"/>
<dbReference type="EMBL" id="MLJW01001030">
    <property type="protein sequence ID" value="OIQ80665.1"/>
    <property type="molecule type" value="Genomic_DNA"/>
</dbReference>
<protein>
    <submittedName>
        <fullName evidence="3">6-phosphogluconolactonase</fullName>
        <ecNumber evidence="3">3.1.1.31</ecNumber>
    </submittedName>
</protein>
<comment type="similarity">
    <text evidence="1">Belongs to the glucosamine/galactosamine-6-phosphate isomerase family. 6-phosphogluconolactonase subfamily.</text>
</comment>
<accession>A0A1J5QAK6</accession>
<dbReference type="CDD" id="cd01400">
    <property type="entry name" value="6PGL"/>
    <property type="match status" value="1"/>
</dbReference>
<dbReference type="GO" id="GO:0006098">
    <property type="term" value="P:pentose-phosphate shunt"/>
    <property type="evidence" value="ECO:0007669"/>
    <property type="project" value="InterPro"/>
</dbReference>
<comment type="caution">
    <text evidence="3">The sequence shown here is derived from an EMBL/GenBank/DDBJ whole genome shotgun (WGS) entry which is preliminary data.</text>
</comment>
<dbReference type="InterPro" id="IPR039104">
    <property type="entry name" value="6PGL"/>
</dbReference>
<sequence length="229" mass="24177">MQTQTLRWRVFDSPADLQAAAASAVLQSANAAIAARGKFLIVLAGGTTPREIYSALRSGDTDWSGWHVYYGDERCLPADHADRNSRMAETSLLLQVGIPAGQIHAIPAEFGPDRAAQSYSELLADVGEFDCVLLGLGEDAHTASLFPGQAWEGATGAPAIAVRNAPKPPDERVSLSASRLSNARQVIFLVTGAGKRDAVRQWRDGADIPVAAIRPATGVEVYIDAAAAA</sequence>
<evidence type="ECO:0000313" key="3">
    <source>
        <dbReference type="EMBL" id="OIQ80665.1"/>
    </source>
</evidence>
<proteinExistence type="inferred from homology"/>
<organism evidence="3">
    <name type="scientific">mine drainage metagenome</name>
    <dbReference type="NCBI Taxonomy" id="410659"/>
    <lineage>
        <taxon>unclassified sequences</taxon>
        <taxon>metagenomes</taxon>
        <taxon>ecological metagenomes</taxon>
    </lineage>
</organism>
<dbReference type="Pfam" id="PF01182">
    <property type="entry name" value="Glucosamine_iso"/>
    <property type="match status" value="1"/>
</dbReference>
<dbReference type="Gene3D" id="3.40.50.1360">
    <property type="match status" value="1"/>
</dbReference>
<dbReference type="NCBIfam" id="TIGR01198">
    <property type="entry name" value="pgl"/>
    <property type="match status" value="1"/>
</dbReference>
<name>A0A1J5QAK6_9ZZZZ</name>
<feature type="domain" description="Glucosamine/galactosamine-6-phosphate isomerase" evidence="2">
    <location>
        <begin position="13"/>
        <end position="218"/>
    </location>
</feature>
<reference evidence="3" key="1">
    <citation type="submission" date="2016-10" db="EMBL/GenBank/DDBJ databases">
        <title>Sequence of Gallionella enrichment culture.</title>
        <authorList>
            <person name="Poehlein A."/>
            <person name="Muehling M."/>
            <person name="Daniel R."/>
        </authorList>
    </citation>
    <scope>NUCLEOTIDE SEQUENCE</scope>
</reference>
<dbReference type="EC" id="3.1.1.31" evidence="3"/>
<keyword evidence="3" id="KW-0378">Hydrolase</keyword>
<dbReference type="GO" id="GO:0017057">
    <property type="term" value="F:6-phosphogluconolactonase activity"/>
    <property type="evidence" value="ECO:0007669"/>
    <property type="project" value="UniProtKB-EC"/>
</dbReference>
<evidence type="ECO:0000259" key="2">
    <source>
        <dbReference type="Pfam" id="PF01182"/>
    </source>
</evidence>
<dbReference type="PANTHER" id="PTHR11054">
    <property type="entry name" value="6-PHOSPHOGLUCONOLACTONASE"/>
    <property type="match status" value="1"/>
</dbReference>
<dbReference type="PANTHER" id="PTHR11054:SF0">
    <property type="entry name" value="6-PHOSPHOGLUCONOLACTONASE"/>
    <property type="match status" value="1"/>
</dbReference>
<gene>
    <name evidence="3" type="primary">pgl_19</name>
    <name evidence="3" type="ORF">GALL_375800</name>
</gene>
<dbReference type="SUPFAM" id="SSF100950">
    <property type="entry name" value="NagB/RpiA/CoA transferase-like"/>
    <property type="match status" value="1"/>
</dbReference>
<dbReference type="InterPro" id="IPR005900">
    <property type="entry name" value="6-phosphogluconolactonase_DevB"/>
</dbReference>
<evidence type="ECO:0000256" key="1">
    <source>
        <dbReference type="ARBA" id="ARBA00010662"/>
    </source>
</evidence>